<organism evidence="8 9">
    <name type="scientific">Nocardioides cavernaquae</name>
    <dbReference type="NCBI Taxonomy" id="2321396"/>
    <lineage>
        <taxon>Bacteria</taxon>
        <taxon>Bacillati</taxon>
        <taxon>Actinomycetota</taxon>
        <taxon>Actinomycetes</taxon>
        <taxon>Propionibacteriales</taxon>
        <taxon>Nocardioidaceae</taxon>
        <taxon>Nocardioides</taxon>
    </lineage>
</organism>
<name>A0A3A5H791_9ACTN</name>
<evidence type="ECO:0000256" key="4">
    <source>
        <dbReference type="ARBA" id="ARBA00022729"/>
    </source>
</evidence>
<dbReference type="OrthoDB" id="9784230at2"/>
<evidence type="ECO:0000259" key="7">
    <source>
        <dbReference type="Pfam" id="PF02608"/>
    </source>
</evidence>
<dbReference type="GO" id="GO:0005886">
    <property type="term" value="C:plasma membrane"/>
    <property type="evidence" value="ECO:0007669"/>
    <property type="project" value="UniProtKB-SubCell"/>
</dbReference>
<dbReference type="AlphaFoldDB" id="A0A3A5H791"/>
<evidence type="ECO:0000256" key="6">
    <source>
        <dbReference type="ARBA" id="ARBA00023288"/>
    </source>
</evidence>
<comment type="caution">
    <text evidence="8">The sequence shown here is derived from an EMBL/GenBank/DDBJ whole genome shotgun (WGS) entry which is preliminary data.</text>
</comment>
<proteinExistence type="inferred from homology"/>
<reference evidence="9" key="1">
    <citation type="submission" date="2018-09" db="EMBL/GenBank/DDBJ databases">
        <authorList>
            <person name="Zhu H."/>
        </authorList>
    </citation>
    <scope>NUCLEOTIDE SEQUENCE [LARGE SCALE GENOMIC DNA]</scope>
    <source>
        <strain evidence="9">K1W22B-1</strain>
    </source>
</reference>
<dbReference type="RefSeq" id="WP_120060510.1">
    <property type="nucleotide sequence ID" value="NZ_QYRP01000002.1"/>
</dbReference>
<dbReference type="InterPro" id="IPR050957">
    <property type="entry name" value="BMP_lipoprotein"/>
</dbReference>
<gene>
    <name evidence="8" type="ORF">D4739_10170</name>
</gene>
<accession>A0A3A5H791</accession>
<evidence type="ECO:0000313" key="9">
    <source>
        <dbReference type="Proteomes" id="UP000276542"/>
    </source>
</evidence>
<evidence type="ECO:0000256" key="2">
    <source>
        <dbReference type="ARBA" id="ARBA00008610"/>
    </source>
</evidence>
<dbReference type="SUPFAM" id="SSF53822">
    <property type="entry name" value="Periplasmic binding protein-like I"/>
    <property type="match status" value="1"/>
</dbReference>
<dbReference type="InterPro" id="IPR003760">
    <property type="entry name" value="PnrA-like"/>
</dbReference>
<feature type="domain" description="ABC transporter substrate-binding protein PnrA-like" evidence="7">
    <location>
        <begin position="50"/>
        <end position="346"/>
    </location>
</feature>
<keyword evidence="4" id="KW-0732">Signal</keyword>
<evidence type="ECO:0000256" key="1">
    <source>
        <dbReference type="ARBA" id="ARBA00004193"/>
    </source>
</evidence>
<dbReference type="PANTHER" id="PTHR34296">
    <property type="entry name" value="TRANSCRIPTIONAL ACTIVATOR PROTEIN MED"/>
    <property type="match status" value="1"/>
</dbReference>
<keyword evidence="6" id="KW-0449">Lipoprotein</keyword>
<comment type="similarity">
    <text evidence="2">Belongs to the BMP lipoprotein family.</text>
</comment>
<keyword evidence="5" id="KW-0472">Membrane</keyword>
<dbReference type="PANTHER" id="PTHR34296:SF2">
    <property type="entry name" value="ABC TRANSPORTER GUANOSINE-BINDING PROTEIN NUPN"/>
    <property type="match status" value="1"/>
</dbReference>
<comment type="subcellular location">
    <subcellularLocation>
        <location evidence="1">Cell membrane</location>
        <topology evidence="1">Lipid-anchor</topology>
    </subcellularLocation>
</comment>
<dbReference type="Proteomes" id="UP000276542">
    <property type="component" value="Unassembled WGS sequence"/>
</dbReference>
<dbReference type="Pfam" id="PF02608">
    <property type="entry name" value="Bmp"/>
    <property type="match status" value="1"/>
</dbReference>
<dbReference type="Gene3D" id="3.40.50.2300">
    <property type="match status" value="2"/>
</dbReference>
<evidence type="ECO:0000256" key="5">
    <source>
        <dbReference type="ARBA" id="ARBA00023136"/>
    </source>
</evidence>
<dbReference type="PROSITE" id="PS51257">
    <property type="entry name" value="PROKAR_LIPOPROTEIN"/>
    <property type="match status" value="1"/>
</dbReference>
<protein>
    <submittedName>
        <fullName evidence="8">BMP family ABC transporter substrate-binding protein</fullName>
    </submittedName>
</protein>
<dbReference type="EMBL" id="QYRP01000002">
    <property type="protein sequence ID" value="RJS46539.1"/>
    <property type="molecule type" value="Genomic_DNA"/>
</dbReference>
<keyword evidence="3" id="KW-1003">Cell membrane</keyword>
<dbReference type="InterPro" id="IPR028082">
    <property type="entry name" value="Peripla_BP_I"/>
</dbReference>
<sequence>MRRSTRLAAVVAVFALALTGCGGKKEVEKAGSDALCAKTGDGPKIGLAYDVGGRGDDSFNDLAAKGVRDAAKELDATCTEQEADKGEPETAKEERLRTLAEADHNPVVAVGAAYAVATAKVAAEYPDITFAVVDGFTEAKNLTNLSFTPEQGAYLAGMAAGLKTETDKLGFVGGVKGPVIDPFAAGFQAGAKSVNPKVKVEFKWLSDALDDKAFKNIPGGRTAATALFDGGADIVFHAAGESGNGVFEAADTADKWAIGVDADQYLGADEKFKDNILTSSLKKVDVAVIDFLKAFEAGTVKAGFDVYDLKRDGVGYSTSGGHIDDITSQLDEAKAKIIAGDIKVPNTL</sequence>
<evidence type="ECO:0000313" key="8">
    <source>
        <dbReference type="EMBL" id="RJS46539.1"/>
    </source>
</evidence>
<keyword evidence="9" id="KW-1185">Reference proteome</keyword>
<evidence type="ECO:0000256" key="3">
    <source>
        <dbReference type="ARBA" id="ARBA00022475"/>
    </source>
</evidence>
<dbReference type="CDD" id="cd06354">
    <property type="entry name" value="PBP1_PrnA-like"/>
    <property type="match status" value="1"/>
</dbReference>